<dbReference type="WBParaSite" id="HPLM_0001295801-mRNA-1">
    <property type="protein sequence ID" value="HPLM_0001295801-mRNA-1"/>
    <property type="gene ID" value="HPLM_0001295801"/>
</dbReference>
<sequence>MWHESFEIFDCFHLKSIIEKSSKKEVVRDKNGIRGLESWPPRVPHEALSSRLRLQLGRNKG</sequence>
<protein>
    <submittedName>
        <fullName evidence="1 3">Uncharacterized protein</fullName>
    </submittedName>
</protein>
<reference evidence="3" key="1">
    <citation type="submission" date="2017-02" db="UniProtKB">
        <authorList>
            <consortium name="WormBaseParasite"/>
        </authorList>
    </citation>
    <scope>IDENTIFICATION</scope>
</reference>
<evidence type="ECO:0000313" key="2">
    <source>
        <dbReference type="Proteomes" id="UP000268014"/>
    </source>
</evidence>
<gene>
    <name evidence="1" type="ORF">HPLM_LOCUS12950</name>
</gene>
<evidence type="ECO:0000313" key="1">
    <source>
        <dbReference type="EMBL" id="VDO47256.1"/>
    </source>
</evidence>
<organism evidence="3">
    <name type="scientific">Haemonchus placei</name>
    <name type="common">Barber's pole worm</name>
    <dbReference type="NCBI Taxonomy" id="6290"/>
    <lineage>
        <taxon>Eukaryota</taxon>
        <taxon>Metazoa</taxon>
        <taxon>Ecdysozoa</taxon>
        <taxon>Nematoda</taxon>
        <taxon>Chromadorea</taxon>
        <taxon>Rhabditida</taxon>
        <taxon>Rhabditina</taxon>
        <taxon>Rhabditomorpha</taxon>
        <taxon>Strongyloidea</taxon>
        <taxon>Trichostrongylidae</taxon>
        <taxon>Haemonchus</taxon>
    </lineage>
</organism>
<accession>A0A0N4WNS1</accession>
<proteinExistence type="predicted"/>
<reference evidence="1 2" key="2">
    <citation type="submission" date="2018-11" db="EMBL/GenBank/DDBJ databases">
        <authorList>
            <consortium name="Pathogen Informatics"/>
        </authorList>
    </citation>
    <scope>NUCLEOTIDE SEQUENCE [LARGE SCALE GENOMIC DNA]</scope>
    <source>
        <strain evidence="1 2">MHpl1</strain>
    </source>
</reference>
<keyword evidence="2" id="KW-1185">Reference proteome</keyword>
<dbReference type="EMBL" id="UZAF01018030">
    <property type="protein sequence ID" value="VDO47256.1"/>
    <property type="molecule type" value="Genomic_DNA"/>
</dbReference>
<dbReference type="AlphaFoldDB" id="A0A0N4WNS1"/>
<name>A0A0N4WNS1_HAEPC</name>
<dbReference type="Proteomes" id="UP000268014">
    <property type="component" value="Unassembled WGS sequence"/>
</dbReference>
<evidence type="ECO:0000313" key="3">
    <source>
        <dbReference type="WBParaSite" id="HPLM_0001295801-mRNA-1"/>
    </source>
</evidence>